<reference evidence="3" key="1">
    <citation type="journal article" date="2019" name="Int. J. Syst. Evol. Microbiol.">
        <title>The Global Catalogue of Microorganisms (GCM) 10K type strain sequencing project: providing services to taxonomists for standard genome sequencing and annotation.</title>
        <authorList>
            <consortium name="The Broad Institute Genomics Platform"/>
            <consortium name="The Broad Institute Genome Sequencing Center for Infectious Disease"/>
            <person name="Wu L."/>
            <person name="Ma J."/>
        </authorList>
    </citation>
    <scope>NUCLEOTIDE SEQUENCE [LARGE SCALE GENOMIC DNA]</scope>
    <source>
        <strain evidence="3">DT43</strain>
    </source>
</reference>
<accession>A0ABV8YIA4</accession>
<gene>
    <name evidence="2" type="ORF">ACFPH6_05440</name>
</gene>
<evidence type="ECO:0000256" key="1">
    <source>
        <dbReference type="SAM" id="MobiDB-lite"/>
    </source>
</evidence>
<feature type="compositionally biased region" description="Polar residues" evidence="1">
    <location>
        <begin position="1"/>
        <end position="14"/>
    </location>
</feature>
<dbReference type="RefSeq" id="WP_386337989.1">
    <property type="nucleotide sequence ID" value="NZ_JBHSFG010000011.1"/>
</dbReference>
<sequence length="96" mass="10637">MSDPSRGTSPSTGAAQKPSYRARAAAHASWANTTDRAARTAPGTKAFLDRFERQVDPEGKLPQEVREQMAQNARTAYMLRLARLSAEARRRKSHNP</sequence>
<organism evidence="2 3">
    <name type="scientific">Streptomyces xiangluensis</name>
    <dbReference type="NCBI Taxonomy" id="2665720"/>
    <lineage>
        <taxon>Bacteria</taxon>
        <taxon>Bacillati</taxon>
        <taxon>Actinomycetota</taxon>
        <taxon>Actinomycetes</taxon>
        <taxon>Kitasatosporales</taxon>
        <taxon>Streptomycetaceae</taxon>
        <taxon>Streptomyces</taxon>
    </lineage>
</organism>
<evidence type="ECO:0000313" key="3">
    <source>
        <dbReference type="Proteomes" id="UP001596012"/>
    </source>
</evidence>
<name>A0ABV8YIA4_9ACTN</name>
<proteinExistence type="predicted"/>
<evidence type="ECO:0000313" key="2">
    <source>
        <dbReference type="EMBL" id="MFC4464010.1"/>
    </source>
</evidence>
<feature type="region of interest" description="Disordered" evidence="1">
    <location>
        <begin position="1"/>
        <end position="42"/>
    </location>
</feature>
<feature type="compositionally biased region" description="Low complexity" evidence="1">
    <location>
        <begin position="22"/>
        <end position="31"/>
    </location>
</feature>
<protein>
    <submittedName>
        <fullName evidence="2">Uncharacterized protein</fullName>
    </submittedName>
</protein>
<comment type="caution">
    <text evidence="2">The sequence shown here is derived from an EMBL/GenBank/DDBJ whole genome shotgun (WGS) entry which is preliminary data.</text>
</comment>
<keyword evidence="3" id="KW-1185">Reference proteome</keyword>
<dbReference type="Proteomes" id="UP001596012">
    <property type="component" value="Unassembled WGS sequence"/>
</dbReference>
<dbReference type="EMBL" id="JBHSFG010000011">
    <property type="protein sequence ID" value="MFC4464010.1"/>
    <property type="molecule type" value="Genomic_DNA"/>
</dbReference>